<dbReference type="Gramene" id="KJB33109">
    <property type="protein sequence ID" value="KJB33109"/>
    <property type="gene ID" value="B456_006G097600"/>
</dbReference>
<keyword evidence="2" id="KW-1185">Reference proteome</keyword>
<proteinExistence type="predicted"/>
<sequence>MLEILVANKEILVPPCVNFGLFSKIIPRFIIFPTSLYDHCWLSAFSAKGNELDTTFLSDIFRSLRHDQSRTDKIQVPSSNQTSY</sequence>
<evidence type="ECO:0000313" key="1">
    <source>
        <dbReference type="EMBL" id="KJB33109.1"/>
    </source>
</evidence>
<name>A0A0D2RMP0_GOSRA</name>
<evidence type="ECO:0000313" key="2">
    <source>
        <dbReference type="Proteomes" id="UP000032304"/>
    </source>
</evidence>
<accession>A0A0D2RMP0</accession>
<dbReference type="OMA" id="PRFIIFP"/>
<dbReference type="EMBL" id="CM001745">
    <property type="protein sequence ID" value="KJB33109.1"/>
    <property type="molecule type" value="Genomic_DNA"/>
</dbReference>
<protein>
    <submittedName>
        <fullName evidence="1">Uncharacterized protein</fullName>
    </submittedName>
</protein>
<dbReference type="Proteomes" id="UP000032304">
    <property type="component" value="Chromosome 6"/>
</dbReference>
<reference evidence="1 2" key="1">
    <citation type="journal article" date="2012" name="Nature">
        <title>Repeated polyploidization of Gossypium genomes and the evolution of spinnable cotton fibres.</title>
        <authorList>
            <person name="Paterson A.H."/>
            <person name="Wendel J.F."/>
            <person name="Gundlach H."/>
            <person name="Guo H."/>
            <person name="Jenkins J."/>
            <person name="Jin D."/>
            <person name="Llewellyn D."/>
            <person name="Showmaker K.C."/>
            <person name="Shu S."/>
            <person name="Udall J."/>
            <person name="Yoo M.J."/>
            <person name="Byers R."/>
            <person name="Chen W."/>
            <person name="Doron-Faigenboim A."/>
            <person name="Duke M.V."/>
            <person name="Gong L."/>
            <person name="Grimwood J."/>
            <person name="Grover C."/>
            <person name="Grupp K."/>
            <person name="Hu G."/>
            <person name="Lee T.H."/>
            <person name="Li J."/>
            <person name="Lin L."/>
            <person name="Liu T."/>
            <person name="Marler B.S."/>
            <person name="Page J.T."/>
            <person name="Roberts A.W."/>
            <person name="Romanel E."/>
            <person name="Sanders W.S."/>
            <person name="Szadkowski E."/>
            <person name="Tan X."/>
            <person name="Tang H."/>
            <person name="Xu C."/>
            <person name="Wang J."/>
            <person name="Wang Z."/>
            <person name="Zhang D."/>
            <person name="Zhang L."/>
            <person name="Ashrafi H."/>
            <person name="Bedon F."/>
            <person name="Bowers J.E."/>
            <person name="Brubaker C.L."/>
            <person name="Chee P.W."/>
            <person name="Das S."/>
            <person name="Gingle A.R."/>
            <person name="Haigler C.H."/>
            <person name="Harker D."/>
            <person name="Hoffmann L.V."/>
            <person name="Hovav R."/>
            <person name="Jones D.C."/>
            <person name="Lemke C."/>
            <person name="Mansoor S."/>
            <person name="ur Rahman M."/>
            <person name="Rainville L.N."/>
            <person name="Rambani A."/>
            <person name="Reddy U.K."/>
            <person name="Rong J.K."/>
            <person name="Saranga Y."/>
            <person name="Scheffler B.E."/>
            <person name="Scheffler J.A."/>
            <person name="Stelly D.M."/>
            <person name="Triplett B.A."/>
            <person name="Van Deynze A."/>
            <person name="Vaslin M.F."/>
            <person name="Waghmare V.N."/>
            <person name="Walford S.A."/>
            <person name="Wright R.J."/>
            <person name="Zaki E.A."/>
            <person name="Zhang T."/>
            <person name="Dennis E.S."/>
            <person name="Mayer K.F."/>
            <person name="Peterson D.G."/>
            <person name="Rokhsar D.S."/>
            <person name="Wang X."/>
            <person name="Schmutz J."/>
        </authorList>
    </citation>
    <scope>NUCLEOTIDE SEQUENCE [LARGE SCALE GENOMIC DNA]</scope>
</reference>
<organism evidence="1 2">
    <name type="scientific">Gossypium raimondii</name>
    <name type="common">Peruvian cotton</name>
    <name type="synonym">Gossypium klotzschianum subsp. raimondii</name>
    <dbReference type="NCBI Taxonomy" id="29730"/>
    <lineage>
        <taxon>Eukaryota</taxon>
        <taxon>Viridiplantae</taxon>
        <taxon>Streptophyta</taxon>
        <taxon>Embryophyta</taxon>
        <taxon>Tracheophyta</taxon>
        <taxon>Spermatophyta</taxon>
        <taxon>Magnoliopsida</taxon>
        <taxon>eudicotyledons</taxon>
        <taxon>Gunneridae</taxon>
        <taxon>Pentapetalae</taxon>
        <taxon>rosids</taxon>
        <taxon>malvids</taxon>
        <taxon>Malvales</taxon>
        <taxon>Malvaceae</taxon>
        <taxon>Malvoideae</taxon>
        <taxon>Gossypium</taxon>
    </lineage>
</organism>
<gene>
    <name evidence="1" type="ORF">B456_006G097600</name>
</gene>
<dbReference type="AlphaFoldDB" id="A0A0D2RMP0"/>